<proteinExistence type="predicted"/>
<dbReference type="EMBL" id="JAWWNJ010000006">
    <property type="protein sequence ID" value="KAK7053505.1"/>
    <property type="molecule type" value="Genomic_DNA"/>
</dbReference>
<organism evidence="2 3">
    <name type="scientific">Favolaschia claudopus</name>
    <dbReference type="NCBI Taxonomy" id="2862362"/>
    <lineage>
        <taxon>Eukaryota</taxon>
        <taxon>Fungi</taxon>
        <taxon>Dikarya</taxon>
        <taxon>Basidiomycota</taxon>
        <taxon>Agaricomycotina</taxon>
        <taxon>Agaricomycetes</taxon>
        <taxon>Agaricomycetidae</taxon>
        <taxon>Agaricales</taxon>
        <taxon>Marasmiineae</taxon>
        <taxon>Mycenaceae</taxon>
        <taxon>Favolaschia</taxon>
    </lineage>
</organism>
<evidence type="ECO:0008006" key="4">
    <source>
        <dbReference type="Google" id="ProtNLM"/>
    </source>
</evidence>
<feature type="region of interest" description="Disordered" evidence="1">
    <location>
        <begin position="431"/>
        <end position="481"/>
    </location>
</feature>
<evidence type="ECO:0000313" key="2">
    <source>
        <dbReference type="EMBL" id="KAK7053505.1"/>
    </source>
</evidence>
<feature type="compositionally biased region" description="Low complexity" evidence="1">
    <location>
        <begin position="437"/>
        <end position="463"/>
    </location>
</feature>
<feature type="region of interest" description="Disordered" evidence="1">
    <location>
        <begin position="699"/>
        <end position="736"/>
    </location>
</feature>
<feature type="region of interest" description="Disordered" evidence="1">
    <location>
        <begin position="517"/>
        <end position="536"/>
    </location>
</feature>
<comment type="caution">
    <text evidence="2">The sequence shown here is derived from an EMBL/GenBank/DDBJ whole genome shotgun (WGS) entry which is preliminary data.</text>
</comment>
<feature type="compositionally biased region" description="Basic and acidic residues" evidence="1">
    <location>
        <begin position="639"/>
        <end position="649"/>
    </location>
</feature>
<dbReference type="AlphaFoldDB" id="A0AAW0DQD4"/>
<keyword evidence="3" id="KW-1185">Reference proteome</keyword>
<name>A0AAW0DQD4_9AGAR</name>
<feature type="compositionally biased region" description="Low complexity" evidence="1">
    <location>
        <begin position="700"/>
        <end position="715"/>
    </location>
</feature>
<gene>
    <name evidence="2" type="ORF">R3P38DRAFT_2761289</name>
</gene>
<feature type="region of interest" description="Disordered" evidence="1">
    <location>
        <begin position="636"/>
        <end position="678"/>
    </location>
</feature>
<feature type="compositionally biased region" description="Basic and acidic residues" evidence="1">
    <location>
        <begin position="880"/>
        <end position="893"/>
    </location>
</feature>
<feature type="region of interest" description="Disordered" evidence="1">
    <location>
        <begin position="588"/>
        <end position="621"/>
    </location>
</feature>
<feature type="compositionally biased region" description="Low complexity" evidence="1">
    <location>
        <begin position="970"/>
        <end position="990"/>
    </location>
</feature>
<feature type="region of interest" description="Disordered" evidence="1">
    <location>
        <begin position="879"/>
        <end position="990"/>
    </location>
</feature>
<feature type="compositionally biased region" description="Low complexity" evidence="1">
    <location>
        <begin position="588"/>
        <end position="605"/>
    </location>
</feature>
<dbReference type="Proteomes" id="UP001362999">
    <property type="component" value="Unassembled WGS sequence"/>
</dbReference>
<reference evidence="2 3" key="1">
    <citation type="journal article" date="2024" name="J Genomics">
        <title>Draft genome sequencing and assembly of Favolaschia claudopus CIRM-BRFM 2984 isolated from oak limbs.</title>
        <authorList>
            <person name="Navarro D."/>
            <person name="Drula E."/>
            <person name="Chaduli D."/>
            <person name="Cazenave R."/>
            <person name="Ahrendt S."/>
            <person name="Wang J."/>
            <person name="Lipzen A."/>
            <person name="Daum C."/>
            <person name="Barry K."/>
            <person name="Grigoriev I.V."/>
            <person name="Favel A."/>
            <person name="Rosso M.N."/>
            <person name="Martin F."/>
        </authorList>
    </citation>
    <scope>NUCLEOTIDE SEQUENCE [LARGE SCALE GENOMIC DNA]</scope>
    <source>
        <strain evidence="2 3">CIRM-BRFM 2984</strain>
    </source>
</reference>
<evidence type="ECO:0000256" key="1">
    <source>
        <dbReference type="SAM" id="MobiDB-lite"/>
    </source>
</evidence>
<sequence length="1093" mass="116423">MASAAPITTLSTSAAFSTSTSTAPTTTTANPRLTLLALPPELLTLIALHLATRPPNLGPPAALLPFLLVCRRVYAVCGWGRLGDRSTSCDWEGGEGGGGGGWDGGRGEGGNMSFWARVARAKFTFPSSPYSSSAEPAYIPYEGYPYTPLVESFSSSPSIQSISNHTHRKQKYSNSKPSYEAHVLRTRCLALSVIRRGDPFTPGAVRALKVAYGMLIEDEWEGEGVGRDWVVGGDSVEATPAFTPLTLPTNLTTKGKNRRQLAWANARAFALRYVRERLYCGRFGDREAKDLHTYPPSVLAESLAEAQTSPEHAHAAWKRGWPRDAEGGAAALWVGWFFEGGETLRAEPEELRRHIMALLLPLVVAPFRYPSTLAPPHHYTVPLLPAVYASSAFDALATGDDADAERGITIPTHHGPYPLYPLAGSLPGRATAGMPVSVPTSGPYSTSGGRGTSSPGFSSSSRRISGDEDGRTRRRKQAHSRLLAAPPARLLFFARMQAGARMGVPPHLPRDREEAGRRFMAGGGTGPPPIGPTQEDIHEKNARPVVRFERQLSLPAAAAADDAAVFTSSSEDGGASLASSSYSSQAQDAAASSSSQGSGEASASGAGDGGGVGGGGASGSGAAMAMAMPVGRTYAEGSGVEREVEREWEAGEMGVDPGLDDDDEYGGGKGKRRRGDNRWATHRWRARLCCSYEGGDFHGSSRASSRGGGVSSSTGKGKGRADIHAASPPTQDKAMSVTRPGRIGRVYALGSFAGLWAGTMLMPSELAYNALIDTPGGAFPEGGLPRDDFVAAARPVYLRIREHWSFHGSDPAPAPPPDSVTADEGLRTAWLPAGMRVIGVGGGKLEVRVPQAGRGGDSAFGWGRREEEKAYVYYEASGEAGEHPAHDRERCEEYVSGGDGDAARNEWEQEEEAYSSGSGSGSGSRESVQTQDEERSGSGESQMQEEEEYTSYSDSSQSRERASSGYPAGSESLSSSQQSPSSESFSSNDSWAEWQAHPEWECDGVQDVIFSGETDPRHGMAWHHYEYSGRVRPWDGLIGLIMRPRDRTLGLATYFISGNIVGRDTFEGTWQMAAQDVLAPSWGGSVCFARGED</sequence>
<feature type="compositionally biased region" description="Basic residues" evidence="1">
    <location>
        <begin position="669"/>
        <end position="678"/>
    </location>
</feature>
<feature type="compositionally biased region" description="Gly residues" evidence="1">
    <location>
        <begin position="606"/>
        <end position="619"/>
    </location>
</feature>
<protein>
    <recommendedName>
        <fullName evidence="4">F-box domain-containing protein</fullName>
    </recommendedName>
</protein>
<accession>A0AAW0DQD4</accession>
<evidence type="ECO:0000313" key="3">
    <source>
        <dbReference type="Proteomes" id="UP001362999"/>
    </source>
</evidence>